<keyword evidence="2" id="KW-0479">Metal-binding</keyword>
<dbReference type="GO" id="GO:0046872">
    <property type="term" value="F:metal ion binding"/>
    <property type="evidence" value="ECO:0007669"/>
    <property type="project" value="UniProtKB-KW"/>
</dbReference>
<evidence type="ECO:0000256" key="2">
    <source>
        <dbReference type="ARBA" id="ARBA00022723"/>
    </source>
</evidence>
<dbReference type="Pfam" id="PF01850">
    <property type="entry name" value="PIN"/>
    <property type="match status" value="1"/>
</dbReference>
<accession>A0A917K7Y4</accession>
<dbReference type="InterPro" id="IPR029060">
    <property type="entry name" value="PIN-like_dom_sf"/>
</dbReference>
<comment type="caution">
    <text evidence="6">The sequence shown here is derived from an EMBL/GenBank/DDBJ whole genome shotgun (WGS) entry which is preliminary data.</text>
</comment>
<protein>
    <submittedName>
        <fullName evidence="6">Ribonuclease VapC</fullName>
    </submittedName>
</protein>
<gene>
    <name evidence="6" type="primary">vapc26</name>
    <name evidence="6" type="ORF">GCM10011581_43370</name>
</gene>
<evidence type="ECO:0000259" key="5">
    <source>
        <dbReference type="Pfam" id="PF01850"/>
    </source>
</evidence>
<proteinExistence type="predicted"/>
<keyword evidence="4" id="KW-0460">Magnesium</keyword>
<feature type="domain" description="PIN" evidence="5">
    <location>
        <begin position="6"/>
        <end position="111"/>
    </location>
</feature>
<dbReference type="GO" id="GO:0004518">
    <property type="term" value="F:nuclease activity"/>
    <property type="evidence" value="ECO:0007669"/>
    <property type="project" value="UniProtKB-KW"/>
</dbReference>
<evidence type="ECO:0000313" key="6">
    <source>
        <dbReference type="EMBL" id="GGJ01494.1"/>
    </source>
</evidence>
<dbReference type="AlphaFoldDB" id="A0A917K7Y4"/>
<evidence type="ECO:0000313" key="7">
    <source>
        <dbReference type="Proteomes" id="UP000597989"/>
    </source>
</evidence>
<reference evidence="6 7" key="1">
    <citation type="journal article" date="2014" name="Int. J. Syst. Evol. Microbiol.">
        <title>Complete genome sequence of Corynebacterium casei LMG S-19264T (=DSM 44701T), isolated from a smear-ripened cheese.</title>
        <authorList>
            <consortium name="US DOE Joint Genome Institute (JGI-PGF)"/>
            <person name="Walter F."/>
            <person name="Albersmeier A."/>
            <person name="Kalinowski J."/>
            <person name="Ruckert C."/>
        </authorList>
    </citation>
    <scope>NUCLEOTIDE SEQUENCE [LARGE SCALE GENOMIC DNA]</scope>
    <source>
        <strain evidence="6 7">CGMCC 4.7206</strain>
    </source>
</reference>
<dbReference type="Proteomes" id="UP000597989">
    <property type="component" value="Unassembled WGS sequence"/>
</dbReference>
<dbReference type="GO" id="GO:0016787">
    <property type="term" value="F:hydrolase activity"/>
    <property type="evidence" value="ECO:0007669"/>
    <property type="project" value="UniProtKB-KW"/>
</dbReference>
<keyword evidence="1" id="KW-0540">Nuclease</keyword>
<dbReference type="InterPro" id="IPR002716">
    <property type="entry name" value="PIN_dom"/>
</dbReference>
<dbReference type="SUPFAM" id="SSF88723">
    <property type="entry name" value="PIN domain-like"/>
    <property type="match status" value="1"/>
</dbReference>
<name>A0A917K7Y4_9PSEU</name>
<dbReference type="EMBL" id="BMMT01000018">
    <property type="protein sequence ID" value="GGJ01494.1"/>
    <property type="molecule type" value="Genomic_DNA"/>
</dbReference>
<evidence type="ECO:0000256" key="3">
    <source>
        <dbReference type="ARBA" id="ARBA00022801"/>
    </source>
</evidence>
<dbReference type="Gene3D" id="3.40.50.1010">
    <property type="entry name" value="5'-nuclease"/>
    <property type="match status" value="1"/>
</dbReference>
<sequence length="125" mass="13660">MMNAADQHHEACARLLVSVPGPLLIPEPLITEITYMVATQGGPDAEVRFLEDTIDGPFDVVSMTTADRRRVAELVRTYASLPLGTADACVVALAERFGLHQVATVDRRHFSVVRPNHIPAFTLLP</sequence>
<keyword evidence="3" id="KW-0378">Hydrolase</keyword>
<organism evidence="6 7">
    <name type="scientific">Saccharopolyspora thermophila</name>
    <dbReference type="NCBI Taxonomy" id="89367"/>
    <lineage>
        <taxon>Bacteria</taxon>
        <taxon>Bacillati</taxon>
        <taxon>Actinomycetota</taxon>
        <taxon>Actinomycetes</taxon>
        <taxon>Pseudonocardiales</taxon>
        <taxon>Pseudonocardiaceae</taxon>
        <taxon>Saccharopolyspora</taxon>
    </lineage>
</organism>
<evidence type="ECO:0000256" key="4">
    <source>
        <dbReference type="ARBA" id="ARBA00022842"/>
    </source>
</evidence>
<evidence type="ECO:0000256" key="1">
    <source>
        <dbReference type="ARBA" id="ARBA00022722"/>
    </source>
</evidence>